<dbReference type="GO" id="GO:0005783">
    <property type="term" value="C:endoplasmic reticulum"/>
    <property type="evidence" value="ECO:0007669"/>
    <property type="project" value="TreeGrafter"/>
</dbReference>
<proteinExistence type="inferred from homology"/>
<dbReference type="InterPro" id="IPR050087">
    <property type="entry name" value="AON_synthase_class-II"/>
</dbReference>
<dbReference type="GeneID" id="100649418"/>
<dbReference type="GO" id="GO:0046512">
    <property type="term" value="P:sphingosine biosynthetic process"/>
    <property type="evidence" value="ECO:0007669"/>
    <property type="project" value="TreeGrafter"/>
</dbReference>
<dbReference type="Gene3D" id="3.90.1150.10">
    <property type="entry name" value="Aspartate Aminotransferase, domain 1"/>
    <property type="match status" value="1"/>
</dbReference>
<keyword evidence="14" id="KW-1133">Transmembrane helix</keyword>
<dbReference type="EC" id="2.3.1.50" evidence="5"/>
<evidence type="ECO:0000256" key="10">
    <source>
        <dbReference type="ARBA" id="ARBA00023315"/>
    </source>
</evidence>
<reference evidence="17" key="1">
    <citation type="submission" date="2025-08" db="UniProtKB">
        <authorList>
            <consortium name="RefSeq"/>
        </authorList>
    </citation>
    <scope>IDENTIFICATION</scope>
</reference>
<comment type="cofactor">
    <cofactor evidence="1">
        <name>pyridoxal 5'-phosphate</name>
        <dbReference type="ChEBI" id="CHEBI:597326"/>
    </cofactor>
</comment>
<evidence type="ECO:0000256" key="7">
    <source>
        <dbReference type="ARBA" id="ARBA00022898"/>
    </source>
</evidence>
<dbReference type="InterPro" id="IPR015421">
    <property type="entry name" value="PyrdxlP-dep_Trfase_major"/>
</dbReference>
<protein>
    <recommendedName>
        <fullName evidence="11">Serine palmitoyltransferase 1</fullName>
        <ecNumber evidence="5">2.3.1.50</ecNumber>
    </recommendedName>
    <alternativeName>
        <fullName evidence="12">Long chain base biosynthesis protein 1</fullName>
    </alternativeName>
    <alternativeName>
        <fullName evidence="13">Serine-palmitoyl-CoA transferase 1</fullName>
    </alternativeName>
</protein>
<evidence type="ECO:0000259" key="15">
    <source>
        <dbReference type="Pfam" id="PF00155"/>
    </source>
</evidence>
<evidence type="ECO:0000256" key="9">
    <source>
        <dbReference type="ARBA" id="ARBA00023098"/>
    </source>
</evidence>
<dbReference type="KEGG" id="bter:100649418"/>
<dbReference type="OrthoDB" id="3168162at2759"/>
<evidence type="ECO:0000256" key="11">
    <source>
        <dbReference type="ARBA" id="ARBA00041066"/>
    </source>
</evidence>
<keyword evidence="6" id="KW-0808">Transferase</keyword>
<dbReference type="AlphaFoldDB" id="A0A9B0BYL6"/>
<name>A0A9B0BYL6_BOMTE</name>
<dbReference type="PANTHER" id="PTHR13693:SF2">
    <property type="entry name" value="SERINE PALMITOYLTRANSFERASE 1"/>
    <property type="match status" value="1"/>
</dbReference>
<gene>
    <name evidence="17" type="primary">LOC100649418</name>
</gene>
<evidence type="ECO:0000256" key="3">
    <source>
        <dbReference type="ARBA" id="ARBA00004991"/>
    </source>
</evidence>
<evidence type="ECO:0000256" key="1">
    <source>
        <dbReference type="ARBA" id="ARBA00001933"/>
    </source>
</evidence>
<dbReference type="Pfam" id="PF00155">
    <property type="entry name" value="Aminotran_1_2"/>
    <property type="match status" value="1"/>
</dbReference>
<dbReference type="GO" id="GO:0030170">
    <property type="term" value="F:pyridoxal phosphate binding"/>
    <property type="evidence" value="ECO:0007669"/>
    <property type="project" value="InterPro"/>
</dbReference>
<comment type="pathway">
    <text evidence="3">Sphingolipid metabolism.</text>
</comment>
<sequence length="471" mass="53143">MTKNMSTKFIFIESMNILSTIPQYHMLLGTFLILWLIWFISKRYFSRDRTLTEDEIERKLAEWNPEPLINNPQMNHISLNPRCITSRAGKRIVVDGKDCLNLGTHNYLGLTENNEIEKDAIAAIRKYGVGSCGPRGFYGTVDVHLELEERLADYTDTEEAVVYSYGFSTIASAIAAYCKRRDLIFVDEQVNFAIQKGLDATKANITYFKHNDVNDLSNLLMKQAKIDEQNLKKAAKIKRFLIVEGIYMNTGNICPLPELVALCRQYKLRIFIDESISFGTLGKHGKGITEHFDVPKREIDMIMGSLDWAMGSIGGFCVGTSFIIEHQRLSGLGYCFSASLPPLLTTAAITSLNIMKNNPQLFRSLRDNCIAINEGLQNIHCLECSSFPESPVKHVYLKNKKDRATEEKLLSKISDKCIENNLAVITPAYLEAEKNVPRPSLRLCVSTLLNKSDIDFAVNVLKNCAEEILSV</sequence>
<dbReference type="FunFam" id="3.40.640.10:FF:000049">
    <property type="entry name" value="serine palmitoyltransferase 1 isoform X1"/>
    <property type="match status" value="1"/>
</dbReference>
<evidence type="ECO:0000256" key="8">
    <source>
        <dbReference type="ARBA" id="ARBA00022919"/>
    </source>
</evidence>
<keyword evidence="9" id="KW-0443">Lipid metabolism</keyword>
<evidence type="ECO:0000256" key="13">
    <source>
        <dbReference type="ARBA" id="ARBA00042649"/>
    </source>
</evidence>
<evidence type="ECO:0000256" key="6">
    <source>
        <dbReference type="ARBA" id="ARBA00022679"/>
    </source>
</evidence>
<keyword evidence="10" id="KW-0012">Acyltransferase</keyword>
<accession>A0A9B0BYL6</accession>
<dbReference type="InterPro" id="IPR015424">
    <property type="entry name" value="PyrdxlP-dep_Trfase"/>
</dbReference>
<evidence type="ECO:0000256" key="5">
    <source>
        <dbReference type="ARBA" id="ARBA00013220"/>
    </source>
</evidence>
<dbReference type="RefSeq" id="XP_003398377.1">
    <property type="nucleotide sequence ID" value="XM_003398329.4"/>
</dbReference>
<keyword evidence="14" id="KW-0812">Transmembrane</keyword>
<comment type="pathway">
    <text evidence="2">Lipid metabolism; sphingolipid metabolism.</text>
</comment>
<evidence type="ECO:0000256" key="4">
    <source>
        <dbReference type="ARBA" id="ARBA00008392"/>
    </source>
</evidence>
<dbReference type="SUPFAM" id="SSF53383">
    <property type="entry name" value="PLP-dependent transferases"/>
    <property type="match status" value="1"/>
</dbReference>
<evidence type="ECO:0000256" key="2">
    <source>
        <dbReference type="ARBA" id="ARBA00004760"/>
    </source>
</evidence>
<dbReference type="GO" id="GO:0004758">
    <property type="term" value="F:serine C-palmitoyltransferase activity"/>
    <property type="evidence" value="ECO:0007669"/>
    <property type="project" value="UniProtKB-EC"/>
</dbReference>
<keyword evidence="7" id="KW-0663">Pyridoxal phosphate</keyword>
<keyword evidence="14" id="KW-0472">Membrane</keyword>
<organism evidence="16 17">
    <name type="scientific">Bombus terrestris</name>
    <name type="common">Buff-tailed bumblebee</name>
    <name type="synonym">Apis terrestris</name>
    <dbReference type="NCBI Taxonomy" id="30195"/>
    <lineage>
        <taxon>Eukaryota</taxon>
        <taxon>Metazoa</taxon>
        <taxon>Ecdysozoa</taxon>
        <taxon>Arthropoda</taxon>
        <taxon>Hexapoda</taxon>
        <taxon>Insecta</taxon>
        <taxon>Pterygota</taxon>
        <taxon>Neoptera</taxon>
        <taxon>Endopterygota</taxon>
        <taxon>Hymenoptera</taxon>
        <taxon>Apocrita</taxon>
        <taxon>Aculeata</taxon>
        <taxon>Apoidea</taxon>
        <taxon>Anthophila</taxon>
        <taxon>Apidae</taxon>
        <taxon>Bombus</taxon>
        <taxon>Bombus</taxon>
    </lineage>
</organism>
<evidence type="ECO:0000313" key="17">
    <source>
        <dbReference type="RefSeq" id="XP_003398377.1"/>
    </source>
</evidence>
<keyword evidence="8" id="KW-0746">Sphingolipid metabolism</keyword>
<dbReference type="GO" id="GO:0046513">
    <property type="term" value="P:ceramide biosynthetic process"/>
    <property type="evidence" value="ECO:0007669"/>
    <property type="project" value="TreeGrafter"/>
</dbReference>
<dbReference type="InterPro" id="IPR004839">
    <property type="entry name" value="Aminotransferase_I/II_large"/>
</dbReference>
<dbReference type="InterPro" id="IPR015422">
    <property type="entry name" value="PyrdxlP-dep_Trfase_small"/>
</dbReference>
<evidence type="ECO:0000313" key="16">
    <source>
        <dbReference type="Proteomes" id="UP000835206"/>
    </source>
</evidence>
<evidence type="ECO:0000256" key="14">
    <source>
        <dbReference type="SAM" id="Phobius"/>
    </source>
</evidence>
<dbReference type="Proteomes" id="UP000835206">
    <property type="component" value="Chromosome 10"/>
</dbReference>
<keyword evidence="16" id="KW-1185">Reference proteome</keyword>
<dbReference type="CTD" id="36448"/>
<evidence type="ECO:0000256" key="12">
    <source>
        <dbReference type="ARBA" id="ARBA00041765"/>
    </source>
</evidence>
<dbReference type="Gene3D" id="3.40.640.10">
    <property type="entry name" value="Type I PLP-dependent aspartate aminotransferase-like (Major domain)"/>
    <property type="match status" value="1"/>
</dbReference>
<feature type="transmembrane region" description="Helical" evidence="14">
    <location>
        <begin position="24"/>
        <end position="41"/>
    </location>
</feature>
<dbReference type="GO" id="GO:0016020">
    <property type="term" value="C:membrane"/>
    <property type="evidence" value="ECO:0007669"/>
    <property type="project" value="GOC"/>
</dbReference>
<dbReference type="PANTHER" id="PTHR13693">
    <property type="entry name" value="CLASS II AMINOTRANSFERASE/8-AMINO-7-OXONONANOATE SYNTHASE"/>
    <property type="match status" value="1"/>
</dbReference>
<comment type="similarity">
    <text evidence="4">Belongs to the class-II pyridoxal-phosphate-dependent aminotransferase family.</text>
</comment>
<feature type="domain" description="Aminotransferase class I/classII large" evidence="15">
    <location>
        <begin position="97"/>
        <end position="459"/>
    </location>
</feature>